<dbReference type="Proteomes" id="UP000826195">
    <property type="component" value="Unassembled WGS sequence"/>
</dbReference>
<dbReference type="InterPro" id="IPR043472">
    <property type="entry name" value="Macro_dom-like"/>
</dbReference>
<evidence type="ECO:0000313" key="2">
    <source>
        <dbReference type="Proteomes" id="UP000826195"/>
    </source>
</evidence>
<dbReference type="AlphaFoldDB" id="A0AAV7HN89"/>
<comment type="caution">
    <text evidence="1">The sequence shown here is derived from an EMBL/GenBank/DDBJ whole genome shotgun (WGS) entry which is preliminary data.</text>
</comment>
<organism evidence="1 2">
    <name type="scientific">Cotesia glomerata</name>
    <name type="common">Lepidopteran parasitic wasp</name>
    <name type="synonym">Apanteles glomeratus</name>
    <dbReference type="NCBI Taxonomy" id="32391"/>
    <lineage>
        <taxon>Eukaryota</taxon>
        <taxon>Metazoa</taxon>
        <taxon>Ecdysozoa</taxon>
        <taxon>Arthropoda</taxon>
        <taxon>Hexapoda</taxon>
        <taxon>Insecta</taxon>
        <taxon>Pterygota</taxon>
        <taxon>Neoptera</taxon>
        <taxon>Endopterygota</taxon>
        <taxon>Hymenoptera</taxon>
        <taxon>Apocrita</taxon>
        <taxon>Ichneumonoidea</taxon>
        <taxon>Braconidae</taxon>
        <taxon>Microgastrinae</taxon>
        <taxon>Cotesia</taxon>
    </lineage>
</organism>
<dbReference type="Gene3D" id="3.40.220.10">
    <property type="entry name" value="Leucine Aminopeptidase, subunit E, domain 1"/>
    <property type="match status" value="1"/>
</dbReference>
<proteinExistence type="predicted"/>
<protein>
    <submittedName>
        <fullName evidence="1">Uncharacterized protein</fullName>
    </submittedName>
</protein>
<reference evidence="1 2" key="1">
    <citation type="journal article" date="2021" name="J. Hered.">
        <title>A chromosome-level genome assembly of the parasitoid wasp, Cotesia glomerata (Hymenoptera: Braconidae).</title>
        <authorList>
            <person name="Pinto B.J."/>
            <person name="Weis J.J."/>
            <person name="Gamble T."/>
            <person name="Ode P.J."/>
            <person name="Paul R."/>
            <person name="Zaspel J.M."/>
        </authorList>
    </citation>
    <scope>NUCLEOTIDE SEQUENCE [LARGE SCALE GENOMIC DNA]</scope>
    <source>
        <strain evidence="1">CgM1</strain>
    </source>
</reference>
<dbReference type="EMBL" id="JAHXZJ010002238">
    <property type="protein sequence ID" value="KAH0544255.1"/>
    <property type="molecule type" value="Genomic_DNA"/>
</dbReference>
<name>A0AAV7HN89_COTGL</name>
<sequence length="523" mass="59131">MFKTEFICLRTVDKRSPPNFNLWVFKFMIILDQRLNVATDIGAVESWSQFFKPGKINSNADALSRNPIDPDVNKTLNLEDEQHKNSSISSRSLESVLDCADKIPVVDFATSAKIKDKTDSKFNVEAFVGSIFLADNLENSFKMNSISNIKTMSCDKNTEATPVCSKDNCQCQGALVGANLCHGALHAYSELQTLGFCNSEVRWKPNFCQGVQNANPIHHLLGGCKMERDFSGSVPCESNVKNNVKENVSENVSNKVLHVQPEFKSLRDCVSGVRCELVLENTLEDCQAISEKRNSDSSNDNDSTRKRTKSNYYEIRKILLIVPLQFSYTKDKLSMRKDNIIQLISADCTFIPKSSRELLNQGKFSIENLLENPGNLGEVIATRWNQNYILHLIVQNTKNERPKIDTVENCISALKIVMEQLGIKTASLSKGKDEYSRNFWALIENNLRDKFANENYEFTICSGEIHLPPPNERMNIIREYHNSVVGAINNNKTKVVHPNKLKIAHIRPDINQDISENEDPNEL</sequence>
<evidence type="ECO:0000313" key="1">
    <source>
        <dbReference type="EMBL" id="KAH0544255.1"/>
    </source>
</evidence>
<keyword evidence="2" id="KW-1185">Reference proteome</keyword>
<gene>
    <name evidence="1" type="ORF">KQX54_001980</name>
</gene>
<accession>A0AAV7HN89</accession>